<accession>A0A858MR82</accession>
<evidence type="ECO:0000313" key="3">
    <source>
        <dbReference type="Proteomes" id="UP000671973"/>
    </source>
</evidence>
<feature type="compositionally biased region" description="Basic and acidic residues" evidence="1">
    <location>
        <begin position="97"/>
        <end position="113"/>
    </location>
</feature>
<sequence length="245" mass="27272">MSTNNLFGNLTGPAKTEPSEEDLEKQIAAQPDEVTPSAEDVTEESNSLGSDEGEDDLEMPSELDMLKQRAKLMGISFSNNIGIDALKARIADKLADKQDEEKEEMQPEAKEIVKSATPAKKPASLRKVLYEENMRLVRIRITNMDPKDANLPGGIFTVANEFLGTVSKYVPFGEATENGYHVPYCIYKFLRSQKFLQIRVTKKNGKEDIQTQWVRKFAIEMLPPLTDKELATLQASQLASGATND</sequence>
<feature type="compositionally biased region" description="Acidic residues" evidence="1">
    <location>
        <begin position="51"/>
        <end position="60"/>
    </location>
</feature>
<protein>
    <submittedName>
        <fullName evidence="2">Putative structural protein</fullName>
    </submittedName>
</protein>
<reference evidence="2 3" key="1">
    <citation type="submission" date="2020-03" db="EMBL/GenBank/DDBJ databases">
        <authorList>
            <person name="Holtappels D."/>
            <person name="Bomans J.P.J."/>
            <person name="Lavigne R."/>
            <person name="Wagemans J."/>
        </authorList>
    </citation>
    <scope>NUCLEOTIDE SEQUENCE [LARGE SCALE GENOMIC DNA]</scope>
    <source>
        <strain evidence="2 3">OLIVR1</strain>
    </source>
</reference>
<keyword evidence="3" id="KW-1185">Reference proteome</keyword>
<evidence type="ECO:0000256" key="1">
    <source>
        <dbReference type="SAM" id="MobiDB-lite"/>
    </source>
</evidence>
<gene>
    <name evidence="2" type="ORF">Ab1vBOLIVR1_gp91c</name>
</gene>
<proteinExistence type="predicted"/>
<organism evidence="2 3">
    <name type="scientific">Agrobacterium phage OLIVR1</name>
    <dbReference type="NCBI Taxonomy" id="2723769"/>
    <lineage>
        <taxon>Viruses</taxon>
        <taxon>Duplodnaviria</taxon>
        <taxon>Heunggongvirae</taxon>
        <taxon>Uroviricota</taxon>
        <taxon>Caudoviricetes</taxon>
        <taxon>Schitoviridae</taxon>
        <taxon>Oliverunavirus</taxon>
        <taxon>Oliverunavirus OLIVR1</taxon>
    </lineage>
</organism>
<feature type="region of interest" description="Disordered" evidence="1">
    <location>
        <begin position="1"/>
        <end position="60"/>
    </location>
</feature>
<name>A0A858MR82_9CAUD</name>
<feature type="region of interest" description="Disordered" evidence="1">
    <location>
        <begin position="97"/>
        <end position="117"/>
    </location>
</feature>
<dbReference type="Proteomes" id="UP000671973">
    <property type="component" value="Segment"/>
</dbReference>
<evidence type="ECO:0000313" key="2">
    <source>
        <dbReference type="EMBL" id="QIW87286.1"/>
    </source>
</evidence>
<dbReference type="EMBL" id="MT234338">
    <property type="protein sequence ID" value="QIW87286.1"/>
    <property type="molecule type" value="Genomic_DNA"/>
</dbReference>